<proteinExistence type="predicted"/>
<reference evidence="2" key="1">
    <citation type="journal article" date="2020" name="Stud. Mycol.">
        <title>101 Dothideomycetes genomes: a test case for predicting lifestyles and emergence of pathogens.</title>
        <authorList>
            <person name="Haridas S."/>
            <person name="Albert R."/>
            <person name="Binder M."/>
            <person name="Bloem J."/>
            <person name="Labutti K."/>
            <person name="Salamov A."/>
            <person name="Andreopoulos B."/>
            <person name="Baker S."/>
            <person name="Barry K."/>
            <person name="Bills G."/>
            <person name="Bluhm B."/>
            <person name="Cannon C."/>
            <person name="Castanera R."/>
            <person name="Culley D."/>
            <person name="Daum C."/>
            <person name="Ezra D."/>
            <person name="Gonzalez J."/>
            <person name="Henrissat B."/>
            <person name="Kuo A."/>
            <person name="Liang C."/>
            <person name="Lipzen A."/>
            <person name="Lutzoni F."/>
            <person name="Magnuson J."/>
            <person name="Mondo S."/>
            <person name="Nolan M."/>
            <person name="Ohm R."/>
            <person name="Pangilinan J."/>
            <person name="Park H.-J."/>
            <person name="Ramirez L."/>
            <person name="Alfaro M."/>
            <person name="Sun H."/>
            <person name="Tritt A."/>
            <person name="Yoshinaga Y."/>
            <person name="Zwiers L.-H."/>
            <person name="Turgeon B."/>
            <person name="Goodwin S."/>
            <person name="Spatafora J."/>
            <person name="Crous P."/>
            <person name="Grigoriev I."/>
        </authorList>
    </citation>
    <scope>NUCLEOTIDE SEQUENCE</scope>
    <source>
        <strain evidence="2">CBS 119687</strain>
    </source>
</reference>
<evidence type="ECO:0000256" key="1">
    <source>
        <dbReference type="SAM" id="Phobius"/>
    </source>
</evidence>
<feature type="transmembrane region" description="Helical" evidence="1">
    <location>
        <begin position="42"/>
        <end position="66"/>
    </location>
</feature>
<evidence type="ECO:0000313" key="3">
    <source>
        <dbReference type="Proteomes" id="UP000799771"/>
    </source>
</evidence>
<dbReference type="AlphaFoldDB" id="A0A6A6AUF9"/>
<protein>
    <submittedName>
        <fullName evidence="2">Uncharacterized protein</fullName>
    </submittedName>
</protein>
<accession>A0A6A6AUF9</accession>
<dbReference type="OrthoDB" id="3540210at2759"/>
<sequence>MASIPVQVSLQQNPVYLGVWTNWSSGSLTGLTLTVTLQNGGLLIAFLALFVTFTGTCFWTIVSFAVHQIQSQQTPQNAIYHQRQAILRNSGTSAEALWRLLRMSWTWRRYAPTTSIRRSLLPLAMSILTLSVFAIAGIFSSRVATSRDGDVLVVGNKCATVNSSRFTTQDFGLIQTYLTSRIRSSANYAATCYTNTSSTQSCRAFVRHSLPYEVTKRAACPFPGNDRICRSAKGAIRLDSGFIDSHFDLGINSRLSGRFLYRTVNECAPVQSKGYARVNSSSSPSIVEFLYGPDRNTCQNECTFDYVAERSKNPQGNNDYTLSISTHYAESDDINSAVFNTWNPIPELLLPHADISIIFLAANEIPFFAPVDDPWFAAGHQGPVNISIASRDIQVYGSDEPARALACTQQYQFCNPALEGDDGCTPLLGIYEATTASPALFPHPTDRERFSWSASAILNMAGGFTELIRTLRSGSLLARDSLSGGGQYALPSNQWELELEHWFKFTLADVQRAILDQAIGPVYPDARRFHSPPSSAVERAICDNQKVRSDSFTSFNVLGLVLIVSIGGFIMILSALLPWATRRILGHRRPFTSLEWIANDTLQLQRLAHEALGAGDWEGACDDYPRTRKGDLLATLNIKNQKHPVLESPHKVVMLEEEEEEDSTIDTVQESLLSLEIPRSSLELSQRFMSASC</sequence>
<organism evidence="2 3">
    <name type="scientific">Dothidotthia symphoricarpi CBS 119687</name>
    <dbReference type="NCBI Taxonomy" id="1392245"/>
    <lineage>
        <taxon>Eukaryota</taxon>
        <taxon>Fungi</taxon>
        <taxon>Dikarya</taxon>
        <taxon>Ascomycota</taxon>
        <taxon>Pezizomycotina</taxon>
        <taxon>Dothideomycetes</taxon>
        <taxon>Pleosporomycetidae</taxon>
        <taxon>Pleosporales</taxon>
        <taxon>Dothidotthiaceae</taxon>
        <taxon>Dothidotthia</taxon>
    </lineage>
</organism>
<evidence type="ECO:0000313" key="2">
    <source>
        <dbReference type="EMBL" id="KAF2134171.1"/>
    </source>
</evidence>
<feature type="transmembrane region" description="Helical" evidence="1">
    <location>
        <begin position="119"/>
        <end position="139"/>
    </location>
</feature>
<keyword evidence="1" id="KW-0472">Membrane</keyword>
<name>A0A6A6AUF9_9PLEO</name>
<keyword evidence="3" id="KW-1185">Reference proteome</keyword>
<keyword evidence="1" id="KW-0812">Transmembrane</keyword>
<gene>
    <name evidence="2" type="ORF">P153DRAFT_381353</name>
</gene>
<dbReference type="GeneID" id="54410469"/>
<keyword evidence="1" id="KW-1133">Transmembrane helix</keyword>
<dbReference type="RefSeq" id="XP_033528558.1">
    <property type="nucleotide sequence ID" value="XM_033670037.1"/>
</dbReference>
<dbReference type="EMBL" id="ML977498">
    <property type="protein sequence ID" value="KAF2134171.1"/>
    <property type="molecule type" value="Genomic_DNA"/>
</dbReference>
<feature type="transmembrane region" description="Helical" evidence="1">
    <location>
        <begin position="557"/>
        <end position="580"/>
    </location>
</feature>
<dbReference type="Proteomes" id="UP000799771">
    <property type="component" value="Unassembled WGS sequence"/>
</dbReference>